<dbReference type="InterPro" id="IPR050529">
    <property type="entry name" value="CYP450_sterol_14alpha_dmase"/>
</dbReference>
<dbReference type="Proteomes" id="UP001166286">
    <property type="component" value="Unassembled WGS sequence"/>
</dbReference>
<dbReference type="PROSITE" id="PS00086">
    <property type="entry name" value="CYTOCHROME_P450"/>
    <property type="match status" value="1"/>
</dbReference>
<keyword evidence="9" id="KW-1185">Reference proteome</keyword>
<dbReference type="AlphaFoldDB" id="A0AA39RAX7"/>
<name>A0AA39RAX7_9LECA</name>
<dbReference type="PANTHER" id="PTHR24304">
    <property type="entry name" value="CYTOCHROME P450 FAMILY 7"/>
    <property type="match status" value="1"/>
</dbReference>
<gene>
    <name evidence="8" type="ORF">JMJ35_000184</name>
</gene>
<dbReference type="Pfam" id="PF00067">
    <property type="entry name" value="p450"/>
    <property type="match status" value="1"/>
</dbReference>
<evidence type="ECO:0008006" key="10">
    <source>
        <dbReference type="Google" id="ProtNLM"/>
    </source>
</evidence>
<dbReference type="GO" id="GO:0016705">
    <property type="term" value="F:oxidoreductase activity, acting on paired donors, with incorporation or reduction of molecular oxygen"/>
    <property type="evidence" value="ECO:0007669"/>
    <property type="project" value="InterPro"/>
</dbReference>
<dbReference type="CDD" id="cd11040">
    <property type="entry name" value="CYP7_CYP8-like"/>
    <property type="match status" value="1"/>
</dbReference>
<protein>
    <recommendedName>
        <fullName evidence="10">Cytochrome P450</fullName>
    </recommendedName>
</protein>
<dbReference type="InterPro" id="IPR001128">
    <property type="entry name" value="Cyt_P450"/>
</dbReference>
<evidence type="ECO:0000313" key="8">
    <source>
        <dbReference type="EMBL" id="KAK0517029.1"/>
    </source>
</evidence>
<comment type="caution">
    <text evidence="8">The sequence shown here is derived from an EMBL/GenBank/DDBJ whole genome shotgun (WGS) entry which is preliminary data.</text>
</comment>
<sequence length="604" mass="67923">MDVIDVYTRNITGSDDLHSFSRVNQCNESSCDSTPKLTLAKSAISERWAIELTLVLALAGFLMVKYSFATLTSKDSSQDREKGLPPTASYSIPIIGHLVSFLYDTAGLASAITKEFGSSAIVRLSCLHKDIYVVSGAEYLGALYKDTKGFTQVDGIHIALSRMFGSSKQDLKYWISDNSGITIDPHPQSSVRPENRGHHTMYKAITHGLTSCNLMNAGENFKAALQRRIDAVPVHEEWVEMDDLYSFLLPLIAESTFTAMFGSKFLEIFPDFPESFWTFHRKMRKLAVGWPRWMMPKAWAARDYCLSALKRWRRTHEKEDSEVNALYQERWEFFSKTQGLSDDGAASSDLGITWSMIPSTVAATFWLSWHILRDRDLLTRATSEVQTSRITIDATSPPGFDMTKLCNQTFLQSAFAETLRLYVSVCVTRRPDFADGQVLDYRIPKDKLIVISTAFSHMDKRNWNLGPMEEHPVESFWAERFLTYNSPSAQQTSPASSSAVSTSSVTNSPDGSRSDPPEPRFSLNGYANSWIPFGGGIHECPGRHWVKLRMLLTFAMISSSFDIELLAPHKTVKPDMGKYGFGALPPMEKAGFRIRRKMENGKRG</sequence>
<keyword evidence="2 5" id="KW-0349">Heme</keyword>
<keyword evidence="5" id="KW-0503">Monooxygenase</keyword>
<dbReference type="SUPFAM" id="SSF48264">
    <property type="entry name" value="Cytochrome P450"/>
    <property type="match status" value="1"/>
</dbReference>
<proteinExistence type="inferred from homology"/>
<dbReference type="GO" id="GO:0005506">
    <property type="term" value="F:iron ion binding"/>
    <property type="evidence" value="ECO:0007669"/>
    <property type="project" value="InterPro"/>
</dbReference>
<dbReference type="InterPro" id="IPR017972">
    <property type="entry name" value="Cyt_P450_CS"/>
</dbReference>
<reference evidence="8" key="1">
    <citation type="submission" date="2023-03" db="EMBL/GenBank/DDBJ databases">
        <title>Complete genome of Cladonia borealis.</title>
        <authorList>
            <person name="Park H."/>
        </authorList>
    </citation>
    <scope>NUCLEOTIDE SEQUENCE</scope>
    <source>
        <strain evidence="8">ANT050790</strain>
    </source>
</reference>
<feature type="compositionally biased region" description="Low complexity" evidence="6">
    <location>
        <begin position="488"/>
        <end position="509"/>
    </location>
</feature>
<keyword evidence="7" id="KW-1133">Transmembrane helix</keyword>
<keyword evidence="7" id="KW-0472">Membrane</keyword>
<evidence type="ECO:0000256" key="2">
    <source>
        <dbReference type="ARBA" id="ARBA00022617"/>
    </source>
</evidence>
<dbReference type="GO" id="GO:0008395">
    <property type="term" value="F:steroid hydroxylase activity"/>
    <property type="evidence" value="ECO:0007669"/>
    <property type="project" value="TreeGrafter"/>
</dbReference>
<keyword evidence="3 5" id="KW-0479">Metal-binding</keyword>
<feature type="transmembrane region" description="Helical" evidence="7">
    <location>
        <begin position="48"/>
        <end position="68"/>
    </location>
</feature>
<dbReference type="InterPro" id="IPR036396">
    <property type="entry name" value="Cyt_P450_sf"/>
</dbReference>
<comment type="similarity">
    <text evidence="1 5">Belongs to the cytochrome P450 family.</text>
</comment>
<evidence type="ECO:0000256" key="4">
    <source>
        <dbReference type="ARBA" id="ARBA00023004"/>
    </source>
</evidence>
<evidence type="ECO:0000256" key="6">
    <source>
        <dbReference type="SAM" id="MobiDB-lite"/>
    </source>
</evidence>
<dbReference type="PANTHER" id="PTHR24304:SF2">
    <property type="entry name" value="24-HYDROXYCHOLESTEROL 7-ALPHA-HYDROXYLASE"/>
    <property type="match status" value="1"/>
</dbReference>
<keyword evidence="4 5" id="KW-0408">Iron</keyword>
<dbReference type="GO" id="GO:0020037">
    <property type="term" value="F:heme binding"/>
    <property type="evidence" value="ECO:0007669"/>
    <property type="project" value="InterPro"/>
</dbReference>
<evidence type="ECO:0000256" key="5">
    <source>
        <dbReference type="RuleBase" id="RU000461"/>
    </source>
</evidence>
<keyword evidence="5" id="KW-0560">Oxidoreductase</keyword>
<accession>A0AA39RAX7</accession>
<keyword evidence="7" id="KW-0812">Transmembrane</keyword>
<dbReference type="EMBL" id="JAFEKC020000001">
    <property type="protein sequence ID" value="KAK0517029.1"/>
    <property type="molecule type" value="Genomic_DNA"/>
</dbReference>
<organism evidence="8 9">
    <name type="scientific">Cladonia borealis</name>
    <dbReference type="NCBI Taxonomy" id="184061"/>
    <lineage>
        <taxon>Eukaryota</taxon>
        <taxon>Fungi</taxon>
        <taxon>Dikarya</taxon>
        <taxon>Ascomycota</taxon>
        <taxon>Pezizomycotina</taxon>
        <taxon>Lecanoromycetes</taxon>
        <taxon>OSLEUM clade</taxon>
        <taxon>Lecanoromycetidae</taxon>
        <taxon>Lecanorales</taxon>
        <taxon>Lecanorineae</taxon>
        <taxon>Cladoniaceae</taxon>
        <taxon>Cladonia</taxon>
    </lineage>
</organism>
<evidence type="ECO:0000256" key="3">
    <source>
        <dbReference type="ARBA" id="ARBA00022723"/>
    </source>
</evidence>
<evidence type="ECO:0000256" key="1">
    <source>
        <dbReference type="ARBA" id="ARBA00010617"/>
    </source>
</evidence>
<feature type="region of interest" description="Disordered" evidence="6">
    <location>
        <begin position="488"/>
        <end position="519"/>
    </location>
</feature>
<dbReference type="Gene3D" id="1.10.630.10">
    <property type="entry name" value="Cytochrome P450"/>
    <property type="match status" value="1"/>
</dbReference>
<evidence type="ECO:0000313" key="9">
    <source>
        <dbReference type="Proteomes" id="UP001166286"/>
    </source>
</evidence>
<evidence type="ECO:0000256" key="7">
    <source>
        <dbReference type="SAM" id="Phobius"/>
    </source>
</evidence>